<dbReference type="STRING" id="649747.HMPREF0083_04690"/>
<evidence type="ECO:0000256" key="3">
    <source>
        <dbReference type="PROSITE-ProRule" id="PRU00289"/>
    </source>
</evidence>
<organism evidence="7 8">
    <name type="scientific">Aneurinibacillus aneurinilyticus ATCC 12856</name>
    <dbReference type="NCBI Taxonomy" id="649747"/>
    <lineage>
        <taxon>Bacteria</taxon>
        <taxon>Bacillati</taxon>
        <taxon>Bacillota</taxon>
        <taxon>Bacilli</taxon>
        <taxon>Bacillales</taxon>
        <taxon>Paenibacillaceae</taxon>
        <taxon>Aneurinibacillus group</taxon>
        <taxon>Aneurinibacillus</taxon>
    </lineage>
</organism>
<dbReference type="GeneID" id="92841192"/>
<feature type="compositionally biased region" description="Polar residues" evidence="4">
    <location>
        <begin position="503"/>
        <end position="519"/>
    </location>
</feature>
<dbReference type="PANTHER" id="PTHR22683">
    <property type="entry name" value="SPORULATION PROTEIN RELATED"/>
    <property type="match status" value="1"/>
</dbReference>
<dbReference type="Pfam" id="PF01580">
    <property type="entry name" value="FtsK_SpoIIIE"/>
    <property type="match status" value="1"/>
</dbReference>
<dbReference type="EMBL" id="AWSJ01000287">
    <property type="protein sequence ID" value="ERI07219.1"/>
    <property type="molecule type" value="Genomic_DNA"/>
</dbReference>
<dbReference type="AlphaFoldDB" id="U1WF89"/>
<accession>U1WF89</accession>
<feature type="domain" description="FtsK" evidence="6">
    <location>
        <begin position="240"/>
        <end position="437"/>
    </location>
</feature>
<evidence type="ECO:0000313" key="7">
    <source>
        <dbReference type="EMBL" id="ERI07219.1"/>
    </source>
</evidence>
<protein>
    <submittedName>
        <fullName evidence="7">FtsK/SpoIIIE family protein</fullName>
    </submittedName>
</protein>
<dbReference type="InterPro" id="IPR002543">
    <property type="entry name" value="FtsK_dom"/>
</dbReference>
<reference evidence="7 8" key="1">
    <citation type="submission" date="2013-08" db="EMBL/GenBank/DDBJ databases">
        <authorList>
            <person name="Weinstock G."/>
            <person name="Sodergren E."/>
            <person name="Wylie T."/>
            <person name="Fulton L."/>
            <person name="Fulton R."/>
            <person name="Fronick C."/>
            <person name="O'Laughlin M."/>
            <person name="Godfrey J."/>
            <person name="Miner T."/>
            <person name="Herter B."/>
            <person name="Appelbaum E."/>
            <person name="Cordes M."/>
            <person name="Lek S."/>
            <person name="Wollam A."/>
            <person name="Pepin K.H."/>
            <person name="Palsikar V.B."/>
            <person name="Mitreva M."/>
            <person name="Wilson R.K."/>
        </authorList>
    </citation>
    <scope>NUCLEOTIDE SEQUENCE [LARGE SCALE GENOMIC DNA]</scope>
    <source>
        <strain evidence="7 8">ATCC 12856</strain>
    </source>
</reference>
<dbReference type="InterPro" id="IPR027417">
    <property type="entry name" value="P-loop_NTPase"/>
</dbReference>
<evidence type="ECO:0000259" key="6">
    <source>
        <dbReference type="PROSITE" id="PS50901"/>
    </source>
</evidence>
<dbReference type="SUPFAM" id="SSF52540">
    <property type="entry name" value="P-loop containing nucleoside triphosphate hydrolases"/>
    <property type="match status" value="1"/>
</dbReference>
<dbReference type="Proteomes" id="UP000016511">
    <property type="component" value="Unassembled WGS sequence"/>
</dbReference>
<keyword evidence="1 3" id="KW-0547">Nucleotide-binding</keyword>
<dbReference type="PATRIC" id="fig|649747.3.peg.4221"/>
<feature type="binding site" evidence="3">
    <location>
        <begin position="258"/>
        <end position="265"/>
    </location>
    <ligand>
        <name>ATP</name>
        <dbReference type="ChEBI" id="CHEBI:30616"/>
    </ligand>
</feature>
<feature type="transmembrane region" description="Helical" evidence="5">
    <location>
        <begin position="94"/>
        <end position="112"/>
    </location>
</feature>
<keyword evidence="8" id="KW-1185">Reference proteome</keyword>
<dbReference type="HOGENOM" id="CLU_038791_0_0_9"/>
<dbReference type="eggNOG" id="COG1674">
    <property type="taxonomic scope" value="Bacteria"/>
</dbReference>
<name>U1WF89_ANEAE</name>
<keyword evidence="5" id="KW-0812">Transmembrane</keyword>
<keyword evidence="5" id="KW-1133">Transmembrane helix</keyword>
<comment type="caution">
    <text evidence="7">The sequence shown here is derived from an EMBL/GenBank/DDBJ whole genome shotgun (WGS) entry which is preliminary data.</text>
</comment>
<dbReference type="PANTHER" id="PTHR22683:SF1">
    <property type="entry name" value="TYPE VII SECRETION SYSTEM PROTEIN ESSC"/>
    <property type="match status" value="1"/>
</dbReference>
<evidence type="ECO:0000256" key="4">
    <source>
        <dbReference type="SAM" id="MobiDB-lite"/>
    </source>
</evidence>
<dbReference type="PROSITE" id="PS50901">
    <property type="entry name" value="FTSK"/>
    <property type="match status" value="1"/>
</dbReference>
<feature type="region of interest" description="Disordered" evidence="4">
    <location>
        <begin position="498"/>
        <end position="525"/>
    </location>
</feature>
<dbReference type="GO" id="GO:0003677">
    <property type="term" value="F:DNA binding"/>
    <property type="evidence" value="ECO:0007669"/>
    <property type="project" value="InterPro"/>
</dbReference>
<evidence type="ECO:0000256" key="1">
    <source>
        <dbReference type="ARBA" id="ARBA00022741"/>
    </source>
</evidence>
<feature type="transmembrane region" description="Helical" evidence="5">
    <location>
        <begin position="53"/>
        <end position="74"/>
    </location>
</feature>
<evidence type="ECO:0000256" key="5">
    <source>
        <dbReference type="SAM" id="Phobius"/>
    </source>
</evidence>
<dbReference type="Gene3D" id="3.40.50.300">
    <property type="entry name" value="P-loop containing nucleotide triphosphate hydrolases"/>
    <property type="match status" value="1"/>
</dbReference>
<keyword evidence="5" id="KW-0472">Membrane</keyword>
<sequence length="525" mass="59438">MEREIDKAIDRAGEGLEKGVASIWKKGLVPFFNAVGIGIREVKQKEIWKTKPFMWYMGTVAGASVAAGIIDSTYLADLYPDNFIWHWLYHEQPMRYPLALTVGFAGGSYFFYNKGKNVIKLRQRFILAFERCGLYSSRRVMIDNKNRPEYPTLFKEIVGDDGGITFVFRNVGIPVEEWQKTKPSLEASIGEKISRIEMFNNKPSFIAVKLGGVEIPEKLDFSEELISHCGDSSIVVGVGEQGVLTHDFKKNPHVLVGGATGAGKTVVANSITYQCITKLDGMLYIVDFKGGADYAAFEDMGIDIISEREIVERLLQRLLVENDARVQLFKGKARNIWDYNEWLKKQPGKKKEPLRRIFVLIDELAELTDKKSCPKDEHELVDNIVGLTSRIARLSRFTGINLILATQRPDANVVPGQIKNNVTGRICGYFSDDVAYRIMLDFIPYPRLPDPEVLPGRFMYSIGARKRLVQTPYFQDQHIDPNFKMDYSRGMLTLEGALDEGHPSNQELSPIASHRQSYSIEDIED</sequence>
<proteinExistence type="predicted"/>
<gene>
    <name evidence="7" type="ORF">HMPREF0083_04690</name>
</gene>
<dbReference type="InterPro" id="IPR050206">
    <property type="entry name" value="FtsK/SpoIIIE/SftA"/>
</dbReference>
<dbReference type="GO" id="GO:0005524">
    <property type="term" value="F:ATP binding"/>
    <property type="evidence" value="ECO:0007669"/>
    <property type="project" value="UniProtKB-UniRule"/>
</dbReference>
<keyword evidence="2 3" id="KW-0067">ATP-binding</keyword>
<evidence type="ECO:0000313" key="8">
    <source>
        <dbReference type="Proteomes" id="UP000016511"/>
    </source>
</evidence>
<evidence type="ECO:0000256" key="2">
    <source>
        <dbReference type="ARBA" id="ARBA00022840"/>
    </source>
</evidence>
<dbReference type="RefSeq" id="WP_021624106.1">
    <property type="nucleotide sequence ID" value="NZ_KE952892.1"/>
</dbReference>